<protein>
    <submittedName>
        <fullName evidence="3">Uncharacterized protein</fullName>
    </submittedName>
</protein>
<gene>
    <name evidence="3" type="ORF">EJB05_04630</name>
</gene>
<dbReference type="AlphaFoldDB" id="A0A5J9WB80"/>
<feature type="transmembrane region" description="Helical" evidence="2">
    <location>
        <begin position="60"/>
        <end position="79"/>
    </location>
</feature>
<keyword evidence="4" id="KW-1185">Reference proteome</keyword>
<evidence type="ECO:0000256" key="1">
    <source>
        <dbReference type="SAM" id="MobiDB-lite"/>
    </source>
</evidence>
<dbReference type="Gramene" id="TVU45155">
    <property type="protein sequence ID" value="TVU45155"/>
    <property type="gene ID" value="EJB05_04630"/>
</dbReference>
<name>A0A5J9WB80_9POAL</name>
<evidence type="ECO:0000313" key="3">
    <source>
        <dbReference type="EMBL" id="TVU45155.1"/>
    </source>
</evidence>
<sequence>MDVDESLATMGTDPASTSANSCSRSAASKWVTPSNELRHPLAPRLNHSFVPPTAELSSPLIPLAPAVAAAALLVMWTTLGATSPLARAVAAAALLVPLGTALLGLSTLSLAATLAGATPCARARRAGGHARRCGARRVGGSASQASRRSAWAIGCVRRGWAGGGGGVTGMVRLEHDDKIWKCGLHGIVRSDSGGQEKDVYVPLGQTPTGASARCATSDTFVATGSWSLFEIWRVQDYVTGSWSLDYRIDL</sequence>
<evidence type="ECO:0000256" key="2">
    <source>
        <dbReference type="SAM" id="Phobius"/>
    </source>
</evidence>
<accession>A0A5J9WB80</accession>
<comment type="caution">
    <text evidence="3">The sequence shown here is derived from an EMBL/GenBank/DDBJ whole genome shotgun (WGS) entry which is preliminary data.</text>
</comment>
<proteinExistence type="predicted"/>
<keyword evidence="2" id="KW-0812">Transmembrane</keyword>
<evidence type="ECO:0000313" key="4">
    <source>
        <dbReference type="Proteomes" id="UP000324897"/>
    </source>
</evidence>
<reference evidence="3 4" key="1">
    <citation type="journal article" date="2019" name="Sci. Rep.">
        <title>A high-quality genome of Eragrostis curvula grass provides insights into Poaceae evolution and supports new strategies to enhance forage quality.</title>
        <authorList>
            <person name="Carballo J."/>
            <person name="Santos B.A.C.M."/>
            <person name="Zappacosta D."/>
            <person name="Garbus I."/>
            <person name="Selva J.P."/>
            <person name="Gallo C.A."/>
            <person name="Diaz A."/>
            <person name="Albertini E."/>
            <person name="Caccamo M."/>
            <person name="Echenique V."/>
        </authorList>
    </citation>
    <scope>NUCLEOTIDE SEQUENCE [LARGE SCALE GENOMIC DNA]</scope>
    <source>
        <strain evidence="4">cv. Victoria</strain>
        <tissue evidence="3">Leaf</tissue>
    </source>
</reference>
<keyword evidence="2" id="KW-1133">Transmembrane helix</keyword>
<dbReference type="EMBL" id="RWGY01000004">
    <property type="protein sequence ID" value="TVU45155.1"/>
    <property type="molecule type" value="Genomic_DNA"/>
</dbReference>
<dbReference type="Proteomes" id="UP000324897">
    <property type="component" value="Chromosome 5"/>
</dbReference>
<feature type="non-terminal residue" evidence="3">
    <location>
        <position position="1"/>
    </location>
</feature>
<organism evidence="3 4">
    <name type="scientific">Eragrostis curvula</name>
    <name type="common">weeping love grass</name>
    <dbReference type="NCBI Taxonomy" id="38414"/>
    <lineage>
        <taxon>Eukaryota</taxon>
        <taxon>Viridiplantae</taxon>
        <taxon>Streptophyta</taxon>
        <taxon>Embryophyta</taxon>
        <taxon>Tracheophyta</taxon>
        <taxon>Spermatophyta</taxon>
        <taxon>Magnoliopsida</taxon>
        <taxon>Liliopsida</taxon>
        <taxon>Poales</taxon>
        <taxon>Poaceae</taxon>
        <taxon>PACMAD clade</taxon>
        <taxon>Chloridoideae</taxon>
        <taxon>Eragrostideae</taxon>
        <taxon>Eragrostidinae</taxon>
        <taxon>Eragrostis</taxon>
    </lineage>
</organism>
<feature type="transmembrane region" description="Helical" evidence="2">
    <location>
        <begin position="91"/>
        <end position="115"/>
    </location>
</feature>
<keyword evidence="2" id="KW-0472">Membrane</keyword>
<feature type="compositionally biased region" description="Polar residues" evidence="1">
    <location>
        <begin position="14"/>
        <end position="24"/>
    </location>
</feature>
<feature type="region of interest" description="Disordered" evidence="1">
    <location>
        <begin position="1"/>
        <end position="24"/>
    </location>
</feature>